<dbReference type="Proteomes" id="UP000001303">
    <property type="component" value="Chromosome"/>
</dbReference>
<dbReference type="FunFam" id="2.40.50.100:FF:000060">
    <property type="entry name" value="Apicoplast ribosomal protein L27"/>
    <property type="match status" value="1"/>
</dbReference>
<evidence type="ECO:0000313" key="8">
    <source>
        <dbReference type="Proteomes" id="UP000001303"/>
    </source>
</evidence>
<keyword evidence="2" id="KW-0689">Ribosomal protein</keyword>
<evidence type="ECO:0000256" key="3">
    <source>
        <dbReference type="ARBA" id="ARBA00023274"/>
    </source>
</evidence>
<dbReference type="STRING" id="871271.ZICARI_175"/>
<organism evidence="7 8">
    <name type="scientific">Zinderia insecticola (strain CARI)</name>
    <dbReference type="NCBI Taxonomy" id="871271"/>
    <lineage>
        <taxon>Bacteria</taxon>
        <taxon>Pseudomonadati</taxon>
        <taxon>Pseudomonadota</taxon>
        <taxon>Betaproteobacteria</taxon>
        <taxon>Burkholderiales</taxon>
        <taxon>Oxalobacteraceae</taxon>
        <taxon>Candidatus Zinderia</taxon>
    </lineage>
</organism>
<evidence type="ECO:0000256" key="1">
    <source>
        <dbReference type="ARBA" id="ARBA00010797"/>
    </source>
</evidence>
<dbReference type="KEGG" id="zin:ZICARI_175"/>
<dbReference type="Gene3D" id="2.40.50.100">
    <property type="match status" value="1"/>
</dbReference>
<dbReference type="PRINTS" id="PR00063">
    <property type="entry name" value="RIBOSOMALL27"/>
</dbReference>
<evidence type="ECO:0000256" key="6">
    <source>
        <dbReference type="SAM" id="MobiDB-lite"/>
    </source>
</evidence>
<dbReference type="NCBIfam" id="TIGR00062">
    <property type="entry name" value="L27"/>
    <property type="match status" value="1"/>
</dbReference>
<dbReference type="GO" id="GO:0022625">
    <property type="term" value="C:cytosolic large ribosomal subunit"/>
    <property type="evidence" value="ECO:0007669"/>
    <property type="project" value="TreeGrafter"/>
</dbReference>
<evidence type="ECO:0000256" key="5">
    <source>
        <dbReference type="ARBA" id="ARBA00035477"/>
    </source>
</evidence>
<evidence type="ECO:0000256" key="4">
    <source>
        <dbReference type="ARBA" id="ARBA00035175"/>
    </source>
</evidence>
<evidence type="ECO:0000256" key="2">
    <source>
        <dbReference type="ARBA" id="ARBA00022980"/>
    </source>
</evidence>
<dbReference type="AlphaFoldDB" id="E0TJ03"/>
<feature type="compositionally biased region" description="Gly residues" evidence="6">
    <location>
        <begin position="1"/>
        <end position="10"/>
    </location>
</feature>
<reference evidence="7 8" key="1">
    <citation type="journal article" date="2010" name="Genome Biol. Evol.">
        <title>Functional convergence in reduced genomes of bacterial symbionts spanning 200 My of evolution.</title>
        <authorList>
            <person name="McCutcheon J.P."/>
            <person name="Moran N.A."/>
        </authorList>
    </citation>
    <scope>NUCLEOTIDE SEQUENCE [LARGE SCALE GENOMIC DNA]</scope>
    <source>
        <strain evidence="7 8">CARI</strain>
    </source>
</reference>
<dbReference type="GO" id="GO:0003735">
    <property type="term" value="F:structural constituent of ribosome"/>
    <property type="evidence" value="ECO:0007669"/>
    <property type="project" value="InterPro"/>
</dbReference>
<protein>
    <recommendedName>
        <fullName evidence="4">Large ribosomal subunit protein bL27</fullName>
    </recommendedName>
    <alternativeName>
        <fullName evidence="5">50S ribosomal protein L27</fullName>
    </alternativeName>
</protein>
<feature type="region of interest" description="Disordered" evidence="6">
    <location>
        <begin position="1"/>
        <end position="20"/>
    </location>
</feature>
<name>E0TJ03_ZINIC</name>
<dbReference type="GO" id="GO:0006412">
    <property type="term" value="P:translation"/>
    <property type="evidence" value="ECO:0007669"/>
    <property type="project" value="InterPro"/>
</dbReference>
<comment type="similarity">
    <text evidence="1">Belongs to the bacterial ribosomal protein bL27 family.</text>
</comment>
<dbReference type="Pfam" id="PF01016">
    <property type="entry name" value="Ribosomal_L27"/>
    <property type="match status" value="1"/>
</dbReference>
<dbReference type="InterPro" id="IPR001684">
    <property type="entry name" value="Ribosomal_bL27"/>
</dbReference>
<sequence length="81" mass="9106">MAQKKGGGTTKNGRDSKSKRLGVKIHNGQFVKAGNIIIRQKGTKFFPKKNTKLGKDYTIFSLISGKVLFIKRKKYTYISVI</sequence>
<evidence type="ECO:0000313" key="7">
    <source>
        <dbReference type="EMBL" id="ADM89780.1"/>
    </source>
</evidence>
<dbReference type="PANTHER" id="PTHR15893:SF0">
    <property type="entry name" value="LARGE RIBOSOMAL SUBUNIT PROTEIN BL27M"/>
    <property type="match status" value="1"/>
</dbReference>
<keyword evidence="8" id="KW-1185">Reference proteome</keyword>
<dbReference type="EMBL" id="CP002161">
    <property type="protein sequence ID" value="ADM89780.1"/>
    <property type="molecule type" value="Genomic_DNA"/>
</dbReference>
<accession>E0TJ03</accession>
<dbReference type="PANTHER" id="PTHR15893">
    <property type="entry name" value="RIBOSOMAL PROTEIN L27"/>
    <property type="match status" value="1"/>
</dbReference>
<reference key="2">
    <citation type="submission" date="2010-08" db="EMBL/GenBank/DDBJ databases">
        <title>Functional convergence in reduced genomes of bacterial symbionts spanning 200 million years of evolution.</title>
        <authorList>
            <person name="McCutcheon J.P."/>
            <person name="Moran N.A."/>
        </authorList>
    </citation>
    <scope>NUCLEOTIDE SEQUENCE</scope>
    <source>
        <strain>CARI</strain>
    </source>
</reference>
<keyword evidence="3" id="KW-0687">Ribonucleoprotein</keyword>
<dbReference type="SUPFAM" id="SSF110324">
    <property type="entry name" value="Ribosomal L27 protein-like"/>
    <property type="match status" value="1"/>
</dbReference>
<gene>
    <name evidence="7" type="primary">rpmA</name>
    <name evidence="7" type="ordered locus">ZICARI_175</name>
</gene>
<proteinExistence type="inferred from homology"/>
<dbReference type="HOGENOM" id="CLU_095424_4_1_4"/>